<dbReference type="EMBL" id="JAAAML010000003">
    <property type="protein sequence ID" value="MCO6409570.1"/>
    <property type="molecule type" value="Genomic_DNA"/>
</dbReference>
<evidence type="ECO:0000313" key="2">
    <source>
        <dbReference type="Proteomes" id="UP001320715"/>
    </source>
</evidence>
<sequence length="118" mass="13047">MTAFRLPLSGNVSQLISPWAGWFGNSQLGLININLGQSSAPEVEQEILEDVGSYGRQLGRIGDALAVLITHFHPERPLDPKEEKAIRALRAMLDQIGDIKQRHDRVAIRPGTGRDHSE</sequence>
<dbReference type="Proteomes" id="UP001320715">
    <property type="component" value="Unassembled WGS sequence"/>
</dbReference>
<keyword evidence="2" id="KW-1185">Reference proteome</keyword>
<reference evidence="1 2" key="1">
    <citation type="submission" date="2020-01" db="EMBL/GenBank/DDBJ databases">
        <title>Genomes of bacteria type strains.</title>
        <authorList>
            <person name="Chen J."/>
            <person name="Zhu S."/>
            <person name="Yang J."/>
        </authorList>
    </citation>
    <scope>NUCLEOTIDE SEQUENCE [LARGE SCALE GENOMIC DNA]</scope>
    <source>
        <strain evidence="1 2">DSM 16655</strain>
    </source>
</reference>
<comment type="caution">
    <text evidence="1">The sequence shown here is derived from an EMBL/GenBank/DDBJ whole genome shotgun (WGS) entry which is preliminary data.</text>
</comment>
<proteinExistence type="predicted"/>
<organism evidence="1 2">
    <name type="scientific">Hoeflea alexandrii</name>
    <dbReference type="NCBI Taxonomy" id="288436"/>
    <lineage>
        <taxon>Bacteria</taxon>
        <taxon>Pseudomonadati</taxon>
        <taxon>Pseudomonadota</taxon>
        <taxon>Alphaproteobacteria</taxon>
        <taxon>Hyphomicrobiales</taxon>
        <taxon>Rhizobiaceae</taxon>
        <taxon>Hoeflea</taxon>
    </lineage>
</organism>
<accession>A0ABT1CTP3</accession>
<gene>
    <name evidence="1" type="ORF">GTW23_15415</name>
</gene>
<evidence type="ECO:0000313" key="1">
    <source>
        <dbReference type="EMBL" id="MCO6409570.1"/>
    </source>
</evidence>
<protein>
    <submittedName>
        <fullName evidence="1">Uncharacterized protein</fullName>
    </submittedName>
</protein>
<dbReference type="RefSeq" id="WP_152009643.1">
    <property type="nucleotide sequence ID" value="NZ_JAAAML010000003.1"/>
</dbReference>
<name>A0ABT1CTP3_9HYPH</name>